<dbReference type="Pfam" id="PF12833">
    <property type="entry name" value="HTH_18"/>
    <property type="match status" value="1"/>
</dbReference>
<organism evidence="5 6">
    <name type="scientific">Rubrobacter xylanophilus (strain DSM 9941 / JCM 11954 / NBRC 16129 / PRD-1)</name>
    <dbReference type="NCBI Taxonomy" id="266117"/>
    <lineage>
        <taxon>Bacteria</taxon>
        <taxon>Bacillati</taxon>
        <taxon>Actinomycetota</taxon>
        <taxon>Rubrobacteria</taxon>
        <taxon>Rubrobacterales</taxon>
        <taxon>Rubrobacteraceae</taxon>
        <taxon>Rubrobacter</taxon>
    </lineage>
</organism>
<dbReference type="OrthoDB" id="2559672at2"/>
<dbReference type="GO" id="GO:0003700">
    <property type="term" value="F:DNA-binding transcription factor activity"/>
    <property type="evidence" value="ECO:0007669"/>
    <property type="project" value="InterPro"/>
</dbReference>
<dbReference type="GO" id="GO:0043565">
    <property type="term" value="F:sequence-specific DNA binding"/>
    <property type="evidence" value="ECO:0007669"/>
    <property type="project" value="InterPro"/>
</dbReference>
<keyword evidence="6" id="KW-1185">Reference proteome</keyword>
<dbReference type="SMART" id="SM00342">
    <property type="entry name" value="HTH_ARAC"/>
    <property type="match status" value="1"/>
</dbReference>
<dbReference type="HOGENOM" id="CLU_105090_0_0_11"/>
<dbReference type="InterPro" id="IPR018060">
    <property type="entry name" value="HTH_AraC"/>
</dbReference>
<evidence type="ECO:0000313" key="6">
    <source>
        <dbReference type="Proteomes" id="UP000006637"/>
    </source>
</evidence>
<dbReference type="eggNOG" id="COG2207">
    <property type="taxonomic scope" value="Bacteria"/>
</dbReference>
<dbReference type="AlphaFoldDB" id="Q1ATN2"/>
<dbReference type="InterPro" id="IPR050204">
    <property type="entry name" value="AraC_XylS_family_regulators"/>
</dbReference>
<dbReference type="PANTHER" id="PTHR46796:SF15">
    <property type="entry name" value="BLL1074 PROTEIN"/>
    <property type="match status" value="1"/>
</dbReference>
<keyword evidence="1" id="KW-0805">Transcription regulation</keyword>
<name>Q1ATN2_RUBXD</name>
<accession>Q1ATN2</accession>
<evidence type="ECO:0000259" key="4">
    <source>
        <dbReference type="PROSITE" id="PS01124"/>
    </source>
</evidence>
<proteinExistence type="predicted"/>
<sequence length="257" mass="28189">MAPYDLLWTAVGPGGGGWAAAVRPLSSRRSGWGSCYDTRPTDSPFVETIWRTRSERAGTFTSVAASNWELVFTTFGGETRAVARGPETRASEAEYPAGAEFFGITFRLGAFMPHLRLSALLDGRDAVLPGASSGSFWLHGSAWELPRYENADAFVERLVRRGMVVRDPAVEAALRGQPPGVSVRSLQYRFLRATGLTRKLIQQIARARSAVSLLERGVAIPEVVFDLGYFDQAHLTNSLRRFVGETPARIARRRDAG</sequence>
<gene>
    <name evidence="5" type="ordered locus">Rxyl_2317</name>
</gene>
<reference evidence="5 6" key="1">
    <citation type="submission" date="2006-06" db="EMBL/GenBank/DDBJ databases">
        <title>Complete sequence of Rubrobacter xylanophilus DSM 9941.</title>
        <authorList>
            <consortium name="US DOE Joint Genome Institute"/>
            <person name="Copeland A."/>
            <person name="Lucas S."/>
            <person name="Lapidus A."/>
            <person name="Barry K."/>
            <person name="Detter J.C."/>
            <person name="Glavina del Rio T."/>
            <person name="Hammon N."/>
            <person name="Israni S."/>
            <person name="Dalin E."/>
            <person name="Tice H."/>
            <person name="Pitluck S."/>
            <person name="Munk A.C."/>
            <person name="Brettin T."/>
            <person name="Bruce D."/>
            <person name="Han C."/>
            <person name="Tapia R."/>
            <person name="Gilna P."/>
            <person name="Schmutz J."/>
            <person name="Larimer F."/>
            <person name="Land M."/>
            <person name="Hauser L."/>
            <person name="Kyrpides N."/>
            <person name="Lykidis A."/>
            <person name="da Costa M.S."/>
            <person name="Rainey F.A."/>
            <person name="Empadinhas N."/>
            <person name="Jolivet E."/>
            <person name="Battista J.R."/>
            <person name="Richardson P."/>
        </authorList>
    </citation>
    <scope>NUCLEOTIDE SEQUENCE [LARGE SCALE GENOMIC DNA]</scope>
    <source>
        <strain evidence="6">DSM 9941 / NBRC 16129 / PRD-1</strain>
    </source>
</reference>
<dbReference type="KEGG" id="rxy:Rxyl_2317"/>
<evidence type="ECO:0000256" key="1">
    <source>
        <dbReference type="ARBA" id="ARBA00023015"/>
    </source>
</evidence>
<dbReference type="PROSITE" id="PS01124">
    <property type="entry name" value="HTH_ARAC_FAMILY_2"/>
    <property type="match status" value="1"/>
</dbReference>
<dbReference type="PANTHER" id="PTHR46796">
    <property type="entry name" value="HTH-TYPE TRANSCRIPTIONAL ACTIVATOR RHAS-RELATED"/>
    <property type="match status" value="1"/>
</dbReference>
<feature type="domain" description="HTH araC/xylS-type" evidence="4">
    <location>
        <begin position="180"/>
        <end position="253"/>
    </location>
</feature>
<dbReference type="PhylomeDB" id="Q1ATN2"/>
<evidence type="ECO:0000313" key="5">
    <source>
        <dbReference type="EMBL" id="ABG05246.1"/>
    </source>
</evidence>
<dbReference type="Gene3D" id="1.10.10.60">
    <property type="entry name" value="Homeodomain-like"/>
    <property type="match status" value="1"/>
</dbReference>
<keyword evidence="2" id="KW-0238">DNA-binding</keyword>
<evidence type="ECO:0000256" key="2">
    <source>
        <dbReference type="ARBA" id="ARBA00023125"/>
    </source>
</evidence>
<keyword evidence="3" id="KW-0804">Transcription</keyword>
<dbReference type="STRING" id="266117.Rxyl_2317"/>
<dbReference type="RefSeq" id="WP_011565260.1">
    <property type="nucleotide sequence ID" value="NC_008148.1"/>
</dbReference>
<protein>
    <submittedName>
        <fullName evidence="5">Transcriptional regulator, AraC family</fullName>
    </submittedName>
</protein>
<dbReference type="EMBL" id="CP000386">
    <property type="protein sequence ID" value="ABG05246.1"/>
    <property type="molecule type" value="Genomic_DNA"/>
</dbReference>
<evidence type="ECO:0000256" key="3">
    <source>
        <dbReference type="ARBA" id="ARBA00023163"/>
    </source>
</evidence>
<dbReference type="Proteomes" id="UP000006637">
    <property type="component" value="Chromosome"/>
</dbReference>